<evidence type="ECO:0000313" key="1">
    <source>
        <dbReference type="EMBL" id="EQD76502.1"/>
    </source>
</evidence>
<gene>
    <name evidence="1" type="ORF">B1B_01627</name>
</gene>
<reference evidence="1" key="2">
    <citation type="journal article" date="2014" name="ISME J.">
        <title>Microbial stratification in low pH oxic and suboxic macroscopic growths along an acid mine drainage.</title>
        <authorList>
            <person name="Mendez-Garcia C."/>
            <person name="Mesa V."/>
            <person name="Sprenger R.R."/>
            <person name="Richter M."/>
            <person name="Diez M.S."/>
            <person name="Solano J."/>
            <person name="Bargiela R."/>
            <person name="Golyshina O.V."/>
            <person name="Manteca A."/>
            <person name="Ramos J.L."/>
            <person name="Gallego J.R."/>
            <person name="Llorente I."/>
            <person name="Martins Dos Santos V.A."/>
            <person name="Jensen O.N."/>
            <person name="Pelaez A.I."/>
            <person name="Sanchez J."/>
            <person name="Ferrer M."/>
        </authorList>
    </citation>
    <scope>NUCLEOTIDE SEQUENCE</scope>
</reference>
<organism evidence="1">
    <name type="scientific">mine drainage metagenome</name>
    <dbReference type="NCBI Taxonomy" id="410659"/>
    <lineage>
        <taxon>unclassified sequences</taxon>
        <taxon>metagenomes</taxon>
        <taxon>ecological metagenomes</taxon>
    </lineage>
</organism>
<sequence>MDPYRTRILIDAYRGGVLASFGHNHVIEAVHEQGIWMTHGKQGQGWLCFPLQSMRVDAPTLRRLAGPGFQAPINRVETQATRRHMLESLNARRYPNVILSVSNGDIPGTHWLIRISLHGVLWTHDFPLTYDLSPLHVEARIRFAVNQTSFRIHPYSILAGALRVRDTLHLSGQVYATRIRHPEMTYTDFIAHWCS</sequence>
<accession>T1C3C9</accession>
<name>T1C3C9_9ZZZZ</name>
<dbReference type="AlphaFoldDB" id="T1C3C9"/>
<proteinExistence type="predicted"/>
<reference evidence="1" key="1">
    <citation type="submission" date="2013-08" db="EMBL/GenBank/DDBJ databases">
        <authorList>
            <person name="Mendez C."/>
            <person name="Richter M."/>
            <person name="Ferrer M."/>
            <person name="Sanchez J."/>
        </authorList>
    </citation>
    <scope>NUCLEOTIDE SEQUENCE</scope>
</reference>
<dbReference type="EMBL" id="AUZY01001042">
    <property type="protein sequence ID" value="EQD76502.1"/>
    <property type="molecule type" value="Genomic_DNA"/>
</dbReference>
<comment type="caution">
    <text evidence="1">The sequence shown here is derived from an EMBL/GenBank/DDBJ whole genome shotgun (WGS) entry which is preliminary data.</text>
</comment>
<protein>
    <submittedName>
        <fullName evidence="1">YceI family protein</fullName>
    </submittedName>
</protein>